<protein>
    <submittedName>
        <fullName evidence="3">Uncharacterized protein</fullName>
    </submittedName>
</protein>
<name>A0AAN8IND1_TRICO</name>
<sequence>MFLIVAVLGVFVVNTNAFTVSLNQWGLWRGGILTSDYKKAFIQSNSVLNAKLEWDDDLLEEVYRELYFDKSYWNEHTTVIYHRWNFQDYRRDSQDIVLPRWIPELLQKYGKLVKFLPAQTRYACNGFFEFEGPELTAACVYNVTK</sequence>
<accession>A0AAN8IND1</accession>
<feature type="signal peptide" evidence="1">
    <location>
        <begin position="1"/>
        <end position="17"/>
    </location>
</feature>
<dbReference type="EMBL" id="WIXE01019866">
    <property type="protein sequence ID" value="KAK5969685.1"/>
    <property type="molecule type" value="Genomic_DNA"/>
</dbReference>
<dbReference type="AlphaFoldDB" id="A0AAN8IND1"/>
<evidence type="ECO:0000313" key="3">
    <source>
        <dbReference type="EMBL" id="KAK5979876.1"/>
    </source>
</evidence>
<evidence type="ECO:0000313" key="2">
    <source>
        <dbReference type="EMBL" id="KAK5969685.1"/>
    </source>
</evidence>
<dbReference type="Proteomes" id="UP001331761">
    <property type="component" value="Unassembled WGS sequence"/>
</dbReference>
<feature type="chain" id="PRO_5044710898" evidence="1">
    <location>
        <begin position="18"/>
        <end position="145"/>
    </location>
</feature>
<proteinExistence type="predicted"/>
<comment type="caution">
    <text evidence="3">The sequence shown here is derived from an EMBL/GenBank/DDBJ whole genome shotgun (WGS) entry which is preliminary data.</text>
</comment>
<evidence type="ECO:0000256" key="1">
    <source>
        <dbReference type="SAM" id="SignalP"/>
    </source>
</evidence>
<keyword evidence="1" id="KW-0732">Signal</keyword>
<keyword evidence="4" id="KW-1185">Reference proteome</keyword>
<gene>
    <name evidence="2" type="ORF">GCK32_012666</name>
    <name evidence="3" type="ORF">GCK32_016812</name>
</gene>
<organism evidence="3 4">
    <name type="scientific">Trichostrongylus colubriformis</name>
    <name type="common">Black scour worm</name>
    <dbReference type="NCBI Taxonomy" id="6319"/>
    <lineage>
        <taxon>Eukaryota</taxon>
        <taxon>Metazoa</taxon>
        <taxon>Ecdysozoa</taxon>
        <taxon>Nematoda</taxon>
        <taxon>Chromadorea</taxon>
        <taxon>Rhabditida</taxon>
        <taxon>Rhabditina</taxon>
        <taxon>Rhabditomorpha</taxon>
        <taxon>Strongyloidea</taxon>
        <taxon>Trichostrongylidae</taxon>
        <taxon>Trichostrongylus</taxon>
    </lineage>
</organism>
<reference evidence="3 4" key="1">
    <citation type="submission" date="2019-10" db="EMBL/GenBank/DDBJ databases">
        <title>Assembly and Annotation for the nematode Trichostrongylus colubriformis.</title>
        <authorList>
            <person name="Martin J."/>
        </authorList>
    </citation>
    <scope>NUCLEOTIDE SEQUENCE [LARGE SCALE GENOMIC DNA]</scope>
    <source>
        <strain evidence="3">G859</strain>
        <tissue evidence="3">Whole worm</tissue>
    </source>
</reference>
<evidence type="ECO:0000313" key="4">
    <source>
        <dbReference type="Proteomes" id="UP001331761"/>
    </source>
</evidence>
<dbReference type="EMBL" id="WIXE01007895">
    <property type="protein sequence ID" value="KAK5979876.1"/>
    <property type="molecule type" value="Genomic_DNA"/>
</dbReference>